<evidence type="ECO:0000313" key="4">
    <source>
        <dbReference type="Proteomes" id="UP000196475"/>
    </source>
</evidence>
<dbReference type="GO" id="GO:0003677">
    <property type="term" value="F:DNA binding"/>
    <property type="evidence" value="ECO:0007669"/>
    <property type="project" value="InterPro"/>
</dbReference>
<sequence>MSAVEPIRDLKTIRKIRLILRGQSIRNELLFILGINVGLRISDILRLKVKDLVKPDGKIRDYVIVKEKKTKKVKKFYIGKVVKQTIKDYMEEYRPHPDMYVFKSRKGKNRPISRQQAYRIINHAAELAGLVERDHTGRIVSGEIGTHTLRKTFGYHAYKNGADTNLLQEIFNHSSNKTTLRYIGITEEQKKEVYLSSNLG</sequence>
<dbReference type="PROSITE" id="PS51898">
    <property type="entry name" value="TYR_RECOMBINASE"/>
    <property type="match status" value="1"/>
</dbReference>
<dbReference type="InterPro" id="IPR050090">
    <property type="entry name" value="Tyrosine_recombinase_XerCD"/>
</dbReference>
<accession>A0A1Y3PQ69</accession>
<evidence type="ECO:0000259" key="2">
    <source>
        <dbReference type="PROSITE" id="PS51898"/>
    </source>
</evidence>
<name>A0A1Y3PQ69_9BACI</name>
<dbReference type="SUPFAM" id="SSF56349">
    <property type="entry name" value="DNA breaking-rejoining enzymes"/>
    <property type="match status" value="1"/>
</dbReference>
<gene>
    <name evidence="3" type="ORF">BAA01_08830</name>
</gene>
<evidence type="ECO:0000313" key="3">
    <source>
        <dbReference type="EMBL" id="OUM88256.1"/>
    </source>
</evidence>
<protein>
    <submittedName>
        <fullName evidence="3">Integrase</fullName>
    </submittedName>
</protein>
<dbReference type="Gene3D" id="1.10.443.10">
    <property type="entry name" value="Intergrase catalytic core"/>
    <property type="match status" value="1"/>
</dbReference>
<proteinExistence type="predicted"/>
<dbReference type="InterPro" id="IPR013762">
    <property type="entry name" value="Integrase-like_cat_sf"/>
</dbReference>
<dbReference type="InterPro" id="IPR002104">
    <property type="entry name" value="Integrase_catalytic"/>
</dbReference>
<dbReference type="PANTHER" id="PTHR30349">
    <property type="entry name" value="PHAGE INTEGRASE-RELATED"/>
    <property type="match status" value="1"/>
</dbReference>
<keyword evidence="1" id="KW-0233">DNA recombination</keyword>
<dbReference type="Pfam" id="PF00589">
    <property type="entry name" value="Phage_integrase"/>
    <property type="match status" value="1"/>
</dbReference>
<dbReference type="PANTHER" id="PTHR30349:SF82">
    <property type="entry name" value="INTEGRASE_RECOMBINASE YOEC-RELATED"/>
    <property type="match status" value="1"/>
</dbReference>
<reference evidence="4" key="1">
    <citation type="submission" date="2016-06" db="EMBL/GenBank/DDBJ databases">
        <authorList>
            <person name="Nascimento L."/>
            <person name="Pereira R.V."/>
            <person name="Martins L.F."/>
            <person name="Quaggio R.B."/>
            <person name="Silva A.M."/>
            <person name="Setubal J.C."/>
        </authorList>
    </citation>
    <scope>NUCLEOTIDE SEQUENCE [LARGE SCALE GENOMIC DNA]</scope>
</reference>
<evidence type="ECO:0000256" key="1">
    <source>
        <dbReference type="ARBA" id="ARBA00023172"/>
    </source>
</evidence>
<dbReference type="Proteomes" id="UP000196475">
    <property type="component" value="Unassembled WGS sequence"/>
</dbReference>
<comment type="caution">
    <text evidence="3">The sequence shown here is derived from an EMBL/GenBank/DDBJ whole genome shotgun (WGS) entry which is preliminary data.</text>
</comment>
<dbReference type="GO" id="GO:0015074">
    <property type="term" value="P:DNA integration"/>
    <property type="evidence" value="ECO:0007669"/>
    <property type="project" value="InterPro"/>
</dbReference>
<dbReference type="AlphaFoldDB" id="A0A1Y3PQ69"/>
<dbReference type="GO" id="GO:0006310">
    <property type="term" value="P:DNA recombination"/>
    <property type="evidence" value="ECO:0007669"/>
    <property type="project" value="UniProtKB-KW"/>
</dbReference>
<dbReference type="InterPro" id="IPR011010">
    <property type="entry name" value="DNA_brk_join_enz"/>
</dbReference>
<dbReference type="EMBL" id="LZRT01000063">
    <property type="protein sequence ID" value="OUM88256.1"/>
    <property type="molecule type" value="Genomic_DNA"/>
</dbReference>
<feature type="domain" description="Tyr recombinase" evidence="2">
    <location>
        <begin position="1"/>
        <end position="195"/>
    </location>
</feature>
<organism evidence="3 4">
    <name type="scientific">Bacillus thermozeamaize</name>
    <dbReference type="NCBI Taxonomy" id="230954"/>
    <lineage>
        <taxon>Bacteria</taxon>
        <taxon>Bacillati</taxon>
        <taxon>Bacillota</taxon>
        <taxon>Bacilli</taxon>
        <taxon>Bacillales</taxon>
        <taxon>Bacillaceae</taxon>
        <taxon>Bacillus</taxon>
    </lineage>
</organism>